<gene>
    <name evidence="9" type="primary">lacF_12</name>
    <name evidence="9" type="ORF">SK3146_01879</name>
</gene>
<keyword evidence="5 7" id="KW-1133">Transmembrane helix</keyword>
<feature type="transmembrane region" description="Helical" evidence="7">
    <location>
        <begin position="203"/>
        <end position="224"/>
    </location>
</feature>
<comment type="subcellular location">
    <subcellularLocation>
        <location evidence="1 7">Cell membrane</location>
        <topology evidence="1 7">Multi-pass membrane protein</topology>
    </subcellularLocation>
</comment>
<evidence type="ECO:0000256" key="2">
    <source>
        <dbReference type="ARBA" id="ARBA00022448"/>
    </source>
</evidence>
<keyword evidence="10" id="KW-1185">Reference proteome</keyword>
<dbReference type="EMBL" id="CP027059">
    <property type="protein sequence ID" value="UQZ82720.1"/>
    <property type="molecule type" value="Genomic_DNA"/>
</dbReference>
<name>A0ABY4RLE9_9BACL</name>
<proteinExistence type="inferred from homology"/>
<dbReference type="InterPro" id="IPR035906">
    <property type="entry name" value="MetI-like_sf"/>
</dbReference>
<evidence type="ECO:0000259" key="8">
    <source>
        <dbReference type="PROSITE" id="PS50928"/>
    </source>
</evidence>
<keyword evidence="2 7" id="KW-0813">Transport</keyword>
<keyword evidence="6 7" id="KW-0472">Membrane</keyword>
<dbReference type="InterPro" id="IPR000515">
    <property type="entry name" value="MetI-like"/>
</dbReference>
<dbReference type="PROSITE" id="PS50928">
    <property type="entry name" value="ABC_TM1"/>
    <property type="match status" value="1"/>
</dbReference>
<evidence type="ECO:0000313" key="9">
    <source>
        <dbReference type="EMBL" id="UQZ82720.1"/>
    </source>
</evidence>
<dbReference type="CDD" id="cd06261">
    <property type="entry name" value="TM_PBP2"/>
    <property type="match status" value="1"/>
</dbReference>
<keyword evidence="4 7" id="KW-0812">Transmembrane</keyword>
<feature type="transmembrane region" description="Helical" evidence="7">
    <location>
        <begin position="270"/>
        <end position="294"/>
    </location>
</feature>
<protein>
    <submittedName>
        <fullName evidence="9">Lactose transport system permease protein LacF</fullName>
    </submittedName>
</protein>
<feature type="transmembrane region" description="Helical" evidence="7">
    <location>
        <begin position="157"/>
        <end position="182"/>
    </location>
</feature>
<evidence type="ECO:0000256" key="7">
    <source>
        <dbReference type="RuleBase" id="RU363032"/>
    </source>
</evidence>
<evidence type="ECO:0000256" key="4">
    <source>
        <dbReference type="ARBA" id="ARBA00022692"/>
    </source>
</evidence>
<comment type="similarity">
    <text evidence="7">Belongs to the binding-protein-dependent transport system permease family.</text>
</comment>
<reference evidence="9" key="1">
    <citation type="submission" date="2018-02" db="EMBL/GenBank/DDBJ databases">
        <authorList>
            <person name="Kim S.-K."/>
            <person name="Jung H.-I."/>
            <person name="Lee S.-W."/>
        </authorList>
    </citation>
    <scope>NUCLEOTIDE SEQUENCE</scope>
    <source>
        <strain evidence="9">SK3146</strain>
    </source>
</reference>
<evidence type="ECO:0000256" key="3">
    <source>
        <dbReference type="ARBA" id="ARBA00022475"/>
    </source>
</evidence>
<dbReference type="PANTHER" id="PTHR43227">
    <property type="entry name" value="BLL4140 PROTEIN"/>
    <property type="match status" value="1"/>
</dbReference>
<evidence type="ECO:0000256" key="6">
    <source>
        <dbReference type="ARBA" id="ARBA00023136"/>
    </source>
</evidence>
<accession>A0ABY4RLE9</accession>
<dbReference type="PANTHER" id="PTHR43227:SF11">
    <property type="entry name" value="BLL4140 PROTEIN"/>
    <property type="match status" value="1"/>
</dbReference>
<dbReference type="InterPro" id="IPR050809">
    <property type="entry name" value="UgpAE/MalFG_permease"/>
</dbReference>
<organism evidence="9 10">
    <name type="scientific">Paenibacillus konkukensis</name>
    <dbReference type="NCBI Taxonomy" id="2020716"/>
    <lineage>
        <taxon>Bacteria</taxon>
        <taxon>Bacillati</taxon>
        <taxon>Bacillota</taxon>
        <taxon>Bacilli</taxon>
        <taxon>Bacillales</taxon>
        <taxon>Paenibacillaceae</taxon>
        <taxon>Paenibacillus</taxon>
    </lineage>
</organism>
<sequence>MFQMRRWREQLPGIGFTLPSLLLTLVFGVYPIFWAMRYMFYDYKGYGQERFVGLSNFTQLFHDQTYWDSVVNTFIYAGGKLILTLPLSLVLAVILNRGLRGKHLLRAIYFMPTIVSTSVISIVFFIIFNSFNGILNQFLLRFHIIDKAIDWLGPEHAMLSVIIIAVWGAVGNYMLLFIAGLQNIPNDVYESASLDGANAVHKFWYITIPMLGPVLQMVVMLAIINSLKGYESIMVLTEGGPIGKTEVMFLYVYKQFFPIATSGSSVEQQIGYGSAVGFVTALIVGVVTLLYFYASKRMNKVYE</sequence>
<dbReference type="Proteomes" id="UP001057134">
    <property type="component" value="Chromosome"/>
</dbReference>
<dbReference type="Gene3D" id="1.10.3720.10">
    <property type="entry name" value="MetI-like"/>
    <property type="match status" value="1"/>
</dbReference>
<feature type="transmembrane region" description="Helical" evidence="7">
    <location>
        <begin position="74"/>
        <end position="95"/>
    </location>
</feature>
<dbReference type="Pfam" id="PF00528">
    <property type="entry name" value="BPD_transp_1"/>
    <property type="match status" value="1"/>
</dbReference>
<evidence type="ECO:0000256" key="1">
    <source>
        <dbReference type="ARBA" id="ARBA00004651"/>
    </source>
</evidence>
<feature type="transmembrane region" description="Helical" evidence="7">
    <location>
        <begin position="107"/>
        <end position="128"/>
    </location>
</feature>
<reference evidence="9" key="2">
    <citation type="journal article" date="2021" name="J Anim Sci Technol">
        <title>Complete genome sequence of Paenibacillus konkukensis sp. nov. SK3146 as a potential probiotic strain.</title>
        <authorList>
            <person name="Jung H.I."/>
            <person name="Park S."/>
            <person name="Niu K.M."/>
            <person name="Lee S.W."/>
            <person name="Kothari D."/>
            <person name="Yi K.J."/>
            <person name="Kim S.K."/>
        </authorList>
    </citation>
    <scope>NUCLEOTIDE SEQUENCE</scope>
    <source>
        <strain evidence="9">SK3146</strain>
    </source>
</reference>
<dbReference type="SUPFAM" id="SSF161098">
    <property type="entry name" value="MetI-like"/>
    <property type="match status" value="1"/>
</dbReference>
<feature type="transmembrane region" description="Helical" evidence="7">
    <location>
        <begin position="12"/>
        <end position="33"/>
    </location>
</feature>
<evidence type="ECO:0000256" key="5">
    <source>
        <dbReference type="ARBA" id="ARBA00022989"/>
    </source>
</evidence>
<feature type="domain" description="ABC transmembrane type-1" evidence="8">
    <location>
        <begin position="70"/>
        <end position="291"/>
    </location>
</feature>
<keyword evidence="3" id="KW-1003">Cell membrane</keyword>
<evidence type="ECO:0000313" key="10">
    <source>
        <dbReference type="Proteomes" id="UP001057134"/>
    </source>
</evidence>